<sequence length="391" mass="42414">MRIALLVIDSGGIGPAPDSEAFGDKGANTIGHTATAVGGVDLPNLAAMGLTSLIDVYGTLPVIPQGVAYPVHPHANGKDTLAGHWEMMGLTVTTPFRTYPEGFPGDVVRQLTAAWGREPLGNEAASGTEIIERLGAEHLATGRPILYTSADSVLQIAAHEEVVPLPVLYQWCQKARDIMQGPNLVGRIIARPFIGEPGHFQRTANRHDYTVRPWSPTEVDGLLESGVQTVAIGKIGDIFSGQGFAQHLSTSSNIDGLEKTLQVLEQDSQQPQFIFTNLVEFDSHYGHRRNPAGYAQALKDLDQFLPRLWERLTSGDQLWITADHGCDPTYRGTDHTRETLPWLAWGRDLTPFVGRPRQTLADIAATLAVLFDAPQIGDGLAAKELVEGARR</sequence>
<dbReference type="SUPFAM" id="SSF143856">
    <property type="entry name" value="DeoB insert domain-like"/>
    <property type="match status" value="1"/>
</dbReference>
<feature type="binding site" evidence="5">
    <location>
        <position position="287"/>
    </location>
    <ligand>
        <name>Mn(2+)</name>
        <dbReference type="ChEBI" id="CHEBI:29035"/>
        <label>2</label>
    </ligand>
</feature>
<dbReference type="GO" id="GO:0030145">
    <property type="term" value="F:manganese ion binding"/>
    <property type="evidence" value="ECO:0007669"/>
    <property type="project" value="UniProtKB-UniRule"/>
</dbReference>
<dbReference type="InterPro" id="IPR017850">
    <property type="entry name" value="Alkaline_phosphatase_core_sf"/>
</dbReference>
<dbReference type="NCBIfam" id="TIGR01696">
    <property type="entry name" value="deoB"/>
    <property type="match status" value="1"/>
</dbReference>
<comment type="pathway">
    <text evidence="5">Carbohydrate degradation; 2-deoxy-D-ribose 1-phosphate degradation; D-glyceraldehyde 3-phosphate and acetaldehyde from 2-deoxy-alpha-D-ribose 1-phosphate: step 1/2.</text>
</comment>
<evidence type="ECO:0000313" key="8">
    <source>
        <dbReference type="EMBL" id="PSR33525.1"/>
    </source>
</evidence>
<accession>A0A2T2XG92</accession>
<reference evidence="8 9" key="1">
    <citation type="journal article" date="2014" name="BMC Genomics">
        <title>Comparison of environmental and isolate Sulfobacillus genomes reveals diverse carbon, sulfur, nitrogen, and hydrogen metabolisms.</title>
        <authorList>
            <person name="Justice N.B."/>
            <person name="Norman A."/>
            <person name="Brown C.T."/>
            <person name="Singh A."/>
            <person name="Thomas B.C."/>
            <person name="Banfield J.F."/>
        </authorList>
    </citation>
    <scope>NUCLEOTIDE SEQUENCE [LARGE SCALE GENOMIC DNA]</scope>
    <source>
        <strain evidence="8">AMDSBA4</strain>
    </source>
</reference>
<dbReference type="EMBL" id="PXYW01000019">
    <property type="protein sequence ID" value="PSR33525.1"/>
    <property type="molecule type" value="Genomic_DNA"/>
</dbReference>
<dbReference type="PIRSF" id="PIRSF001491">
    <property type="entry name" value="Ppentomutase"/>
    <property type="match status" value="1"/>
</dbReference>
<comment type="similarity">
    <text evidence="1 5">Belongs to the phosphopentomutase family.</text>
</comment>
<comment type="catalytic activity">
    <reaction evidence="5">
        <text>alpha-D-ribose 1-phosphate = D-ribose 5-phosphate</text>
        <dbReference type="Rhea" id="RHEA:18793"/>
        <dbReference type="ChEBI" id="CHEBI:57720"/>
        <dbReference type="ChEBI" id="CHEBI:78346"/>
        <dbReference type="EC" id="5.4.2.7"/>
    </reaction>
</comment>
<gene>
    <name evidence="5" type="primary">deoB</name>
    <name evidence="8" type="ORF">C7B46_09610</name>
</gene>
<feature type="binding site" evidence="5">
    <location>
        <position position="323"/>
    </location>
    <ligand>
        <name>Mn(2+)</name>
        <dbReference type="ChEBI" id="CHEBI:29035"/>
        <label>1</label>
    </ligand>
</feature>
<evidence type="ECO:0000259" key="7">
    <source>
        <dbReference type="Pfam" id="PF01676"/>
    </source>
</evidence>
<proteinExistence type="inferred from homology"/>
<evidence type="ECO:0000256" key="2">
    <source>
        <dbReference type="ARBA" id="ARBA00022723"/>
    </source>
</evidence>
<keyword evidence="4 5" id="KW-0413">Isomerase</keyword>
<dbReference type="Pfam" id="PF01676">
    <property type="entry name" value="Metalloenzyme"/>
    <property type="match status" value="1"/>
</dbReference>
<dbReference type="PANTHER" id="PTHR21110">
    <property type="entry name" value="PHOSPHOPENTOMUTASE"/>
    <property type="match status" value="1"/>
</dbReference>
<dbReference type="HAMAP" id="MF_00740">
    <property type="entry name" value="Phosphopentomut"/>
    <property type="match status" value="1"/>
</dbReference>
<dbReference type="GO" id="GO:0006015">
    <property type="term" value="P:5-phosphoribose 1-diphosphate biosynthetic process"/>
    <property type="evidence" value="ECO:0007669"/>
    <property type="project" value="UniProtKB-UniPathway"/>
</dbReference>
<dbReference type="SUPFAM" id="SSF53649">
    <property type="entry name" value="Alkaline phosphatase-like"/>
    <property type="match status" value="1"/>
</dbReference>
<comment type="subcellular location">
    <subcellularLocation>
        <location evidence="5">Cytoplasm</location>
    </subcellularLocation>
</comment>
<dbReference type="InterPro" id="IPR024052">
    <property type="entry name" value="Phosphopentomutase_DeoB_cap_sf"/>
</dbReference>
<feature type="binding site" evidence="5">
    <location>
        <position position="324"/>
    </location>
    <ligand>
        <name>Mn(2+)</name>
        <dbReference type="ChEBI" id="CHEBI:29035"/>
        <label>1</label>
    </ligand>
</feature>
<comment type="function">
    <text evidence="5">Isomerase that catalyzes the conversion of deoxy-ribose 1-phosphate (dRib-1-P) and ribose 1-phosphate (Rib-1-P) to deoxy-ribose 5-phosphate (dRib-5-P) and ribose 5-phosphate (Rib-5-P), respectively.</text>
</comment>
<feature type="binding site" evidence="5">
    <location>
        <position position="9"/>
    </location>
    <ligand>
        <name>Mn(2+)</name>
        <dbReference type="ChEBI" id="CHEBI:29035"/>
        <label>1</label>
    </ligand>
</feature>
<dbReference type="InterPro" id="IPR006124">
    <property type="entry name" value="Metalloenzyme"/>
</dbReference>
<dbReference type="GO" id="GO:0009117">
    <property type="term" value="P:nucleotide metabolic process"/>
    <property type="evidence" value="ECO:0007669"/>
    <property type="project" value="UniProtKB-UniRule"/>
</dbReference>
<name>A0A2T2XG92_9FIRM</name>
<keyword evidence="2 5" id="KW-0479">Metal-binding</keyword>
<dbReference type="Proteomes" id="UP000242972">
    <property type="component" value="Unassembled WGS sequence"/>
</dbReference>
<dbReference type="PANTHER" id="PTHR21110:SF0">
    <property type="entry name" value="PHOSPHOPENTOMUTASE"/>
    <property type="match status" value="1"/>
</dbReference>
<evidence type="ECO:0000256" key="4">
    <source>
        <dbReference type="ARBA" id="ARBA00023235"/>
    </source>
</evidence>
<dbReference type="EC" id="5.4.2.7" evidence="5 6"/>
<feature type="binding site" evidence="5">
    <location>
        <position position="335"/>
    </location>
    <ligand>
        <name>Mn(2+)</name>
        <dbReference type="ChEBI" id="CHEBI:29035"/>
        <label>2</label>
    </ligand>
</feature>
<dbReference type="Gene3D" id="3.30.70.1250">
    <property type="entry name" value="Phosphopentomutase"/>
    <property type="match status" value="1"/>
</dbReference>
<comment type="caution">
    <text evidence="8">The sequence shown here is derived from an EMBL/GenBank/DDBJ whole genome shotgun (WGS) entry which is preliminary data.</text>
</comment>
<evidence type="ECO:0000256" key="3">
    <source>
        <dbReference type="ARBA" id="ARBA00023211"/>
    </source>
</evidence>
<dbReference type="GO" id="GO:0008973">
    <property type="term" value="F:phosphopentomutase activity"/>
    <property type="evidence" value="ECO:0007669"/>
    <property type="project" value="UniProtKB-UniRule"/>
</dbReference>
<organism evidence="8 9">
    <name type="scientific">Sulfobacillus benefaciens</name>
    <dbReference type="NCBI Taxonomy" id="453960"/>
    <lineage>
        <taxon>Bacteria</taxon>
        <taxon>Bacillati</taxon>
        <taxon>Bacillota</taxon>
        <taxon>Clostridia</taxon>
        <taxon>Eubacteriales</taxon>
        <taxon>Clostridiales Family XVII. Incertae Sedis</taxon>
        <taxon>Sulfobacillus</taxon>
    </lineage>
</organism>
<dbReference type="GO" id="GO:0006018">
    <property type="term" value="P:2-deoxyribose 1-phosphate catabolic process"/>
    <property type="evidence" value="ECO:0007669"/>
    <property type="project" value="UniProtKB-UniRule"/>
</dbReference>
<dbReference type="GO" id="GO:0000287">
    <property type="term" value="F:magnesium ion binding"/>
    <property type="evidence" value="ECO:0007669"/>
    <property type="project" value="UniProtKB-UniRule"/>
</dbReference>
<evidence type="ECO:0000256" key="6">
    <source>
        <dbReference type="NCBIfam" id="TIGR01696"/>
    </source>
</evidence>
<dbReference type="CDD" id="cd16009">
    <property type="entry name" value="PPM"/>
    <property type="match status" value="1"/>
</dbReference>
<feature type="binding site" evidence="5">
    <location>
        <position position="282"/>
    </location>
    <ligand>
        <name>Mn(2+)</name>
        <dbReference type="ChEBI" id="CHEBI:29035"/>
        <label>2</label>
    </ligand>
</feature>
<dbReference type="NCBIfam" id="NF003766">
    <property type="entry name" value="PRK05362.1"/>
    <property type="match status" value="1"/>
</dbReference>
<protein>
    <recommendedName>
        <fullName evidence="5 6">Phosphopentomutase</fullName>
        <ecNumber evidence="5 6">5.4.2.7</ecNumber>
    </recommendedName>
    <alternativeName>
        <fullName evidence="5">Phosphodeoxyribomutase</fullName>
    </alternativeName>
</protein>
<dbReference type="AlphaFoldDB" id="A0A2T2XG92"/>
<dbReference type="UniPathway" id="UPA00087">
    <property type="reaction ID" value="UER00173"/>
</dbReference>
<dbReference type="InterPro" id="IPR010045">
    <property type="entry name" value="DeoB"/>
</dbReference>
<comment type="catalytic activity">
    <reaction evidence="5">
        <text>2-deoxy-alpha-D-ribose 1-phosphate = 2-deoxy-D-ribose 5-phosphate</text>
        <dbReference type="Rhea" id="RHEA:27658"/>
        <dbReference type="ChEBI" id="CHEBI:57259"/>
        <dbReference type="ChEBI" id="CHEBI:62877"/>
        <dbReference type="EC" id="5.4.2.7"/>
    </reaction>
</comment>
<evidence type="ECO:0000313" key="9">
    <source>
        <dbReference type="Proteomes" id="UP000242972"/>
    </source>
</evidence>
<dbReference type="GO" id="GO:0005829">
    <property type="term" value="C:cytosol"/>
    <property type="evidence" value="ECO:0007669"/>
    <property type="project" value="TreeGrafter"/>
</dbReference>
<dbReference type="Gene3D" id="3.40.720.10">
    <property type="entry name" value="Alkaline Phosphatase, subunit A"/>
    <property type="match status" value="1"/>
</dbReference>
<keyword evidence="5" id="KW-0963">Cytoplasm</keyword>
<feature type="domain" description="Metalloenzyme" evidence="7">
    <location>
        <begin position="1"/>
        <end position="372"/>
    </location>
</feature>
<keyword evidence="3 5" id="KW-0464">Manganese</keyword>
<evidence type="ECO:0000256" key="1">
    <source>
        <dbReference type="ARBA" id="ARBA00010373"/>
    </source>
</evidence>
<dbReference type="GO" id="GO:0043094">
    <property type="term" value="P:metabolic compound salvage"/>
    <property type="evidence" value="ECO:0007669"/>
    <property type="project" value="UniProtKB-UniRule"/>
</dbReference>
<comment type="cofactor">
    <cofactor evidence="5">
        <name>Mn(2+)</name>
        <dbReference type="ChEBI" id="CHEBI:29035"/>
    </cofactor>
    <text evidence="5">Binds 2 manganese ions.</text>
</comment>
<evidence type="ECO:0000256" key="5">
    <source>
        <dbReference type="HAMAP-Rule" id="MF_00740"/>
    </source>
</evidence>